<dbReference type="OrthoDB" id="9795421at2"/>
<evidence type="ECO:0000259" key="2">
    <source>
        <dbReference type="Pfam" id="PF01551"/>
    </source>
</evidence>
<dbReference type="STRING" id="411684.HPDFL43_21407"/>
<keyword evidence="1" id="KW-0732">Signal</keyword>
<dbReference type="CDD" id="cd12797">
    <property type="entry name" value="M23_peptidase"/>
    <property type="match status" value="1"/>
</dbReference>
<name>A9DGX5_HOEPD</name>
<dbReference type="RefSeq" id="WP_052093145.1">
    <property type="nucleotide sequence ID" value="NZ_CM002917.1"/>
</dbReference>
<organism evidence="3 4">
    <name type="scientific">Hoeflea phototrophica (strain DSM 17068 / NCIMB 14078 / DFL-43)</name>
    <dbReference type="NCBI Taxonomy" id="411684"/>
    <lineage>
        <taxon>Bacteria</taxon>
        <taxon>Pseudomonadati</taxon>
        <taxon>Pseudomonadota</taxon>
        <taxon>Alphaproteobacteria</taxon>
        <taxon>Hyphomicrobiales</taxon>
        <taxon>Rhizobiaceae</taxon>
        <taxon>Hoeflea</taxon>
    </lineage>
</organism>
<evidence type="ECO:0000313" key="4">
    <source>
        <dbReference type="Proteomes" id="UP000004291"/>
    </source>
</evidence>
<protein>
    <submittedName>
        <fullName evidence="3">Membrane protein</fullName>
    </submittedName>
</protein>
<dbReference type="eggNOG" id="COG0739">
    <property type="taxonomic scope" value="Bacteria"/>
</dbReference>
<dbReference type="HOGENOM" id="CLU_1145972_0_0_5"/>
<evidence type="ECO:0000313" key="3">
    <source>
        <dbReference type="EMBL" id="EDQ31564.2"/>
    </source>
</evidence>
<accession>A9DGX5</accession>
<dbReference type="Gene3D" id="2.70.70.10">
    <property type="entry name" value="Glucose Permease (Domain IIA)"/>
    <property type="match status" value="1"/>
</dbReference>
<dbReference type="EMBL" id="ABIA03000001">
    <property type="protein sequence ID" value="EDQ31564.2"/>
    <property type="molecule type" value="Genomic_DNA"/>
</dbReference>
<dbReference type="InterPro" id="IPR050570">
    <property type="entry name" value="Cell_wall_metabolism_enzyme"/>
</dbReference>
<dbReference type="PANTHER" id="PTHR21666:SF270">
    <property type="entry name" value="MUREIN HYDROLASE ACTIVATOR ENVC"/>
    <property type="match status" value="1"/>
</dbReference>
<sequence>MTQTKRVIAMAAGFALLLPALGCVPQDHGWASLYRPAQENKITVVMPAGAPSISQQFLFTTTGAKHLGIDVIGKVGDPVIAVAGGVVTGSFSEPAYGNRVEITHGADASGKRTRTVYKHLQKRLVSKGDVVARGQRIGTLGTTGMLGGGIPHLHFELYRQAGAEGLVPADPHRFWVDGVGRVTCFDPGAAYDTALFAMTYPAPCRGNGQGAGDEAVADVRQARGLEALLDGTENTANQSASQ</sequence>
<proteinExistence type="predicted"/>
<dbReference type="Pfam" id="PF01551">
    <property type="entry name" value="Peptidase_M23"/>
    <property type="match status" value="1"/>
</dbReference>
<keyword evidence="4" id="KW-1185">Reference proteome</keyword>
<dbReference type="Proteomes" id="UP000004291">
    <property type="component" value="Chromosome"/>
</dbReference>
<feature type="chain" id="PRO_5002737467" evidence="1">
    <location>
        <begin position="23"/>
        <end position="242"/>
    </location>
</feature>
<dbReference type="PANTHER" id="PTHR21666">
    <property type="entry name" value="PEPTIDASE-RELATED"/>
    <property type="match status" value="1"/>
</dbReference>
<dbReference type="AlphaFoldDB" id="A9DGX5"/>
<feature type="domain" description="M23ase beta-sheet core" evidence="2">
    <location>
        <begin position="65"/>
        <end position="160"/>
    </location>
</feature>
<dbReference type="GO" id="GO:0004222">
    <property type="term" value="F:metalloendopeptidase activity"/>
    <property type="evidence" value="ECO:0007669"/>
    <property type="project" value="TreeGrafter"/>
</dbReference>
<gene>
    <name evidence="3" type="ORF">HPDFL43_21407</name>
</gene>
<reference evidence="3 4" key="2">
    <citation type="submission" date="2012-06" db="EMBL/GenBank/DDBJ databases">
        <authorList>
            <person name="Fiebig A."/>
        </authorList>
    </citation>
    <scope>NUCLEOTIDE SEQUENCE [LARGE SCALE GENOMIC DNA]</scope>
    <source>
        <strain evidence="3 4">DFL-43</strain>
    </source>
</reference>
<dbReference type="SUPFAM" id="SSF51261">
    <property type="entry name" value="Duplicated hybrid motif"/>
    <property type="match status" value="1"/>
</dbReference>
<dbReference type="InterPro" id="IPR011055">
    <property type="entry name" value="Dup_hybrid_motif"/>
</dbReference>
<reference evidence="3 4" key="1">
    <citation type="submission" date="2007-10" db="EMBL/GenBank/DDBJ databases">
        <authorList>
            <person name="Wagner-Dobler I."/>
            <person name="Ferriera S."/>
            <person name="Johnson J."/>
            <person name="Kravitz S."/>
            <person name="Beeson K."/>
            <person name="Sutton G."/>
            <person name="Rogers Y.-H."/>
            <person name="Friedman R."/>
            <person name="Frazier M."/>
            <person name="Venter J.C."/>
        </authorList>
    </citation>
    <scope>NUCLEOTIDE SEQUENCE [LARGE SCALE GENOMIC DNA]</scope>
    <source>
        <strain evidence="3 4">DFL-43</strain>
    </source>
</reference>
<feature type="signal peptide" evidence="1">
    <location>
        <begin position="1"/>
        <end position="22"/>
    </location>
</feature>
<evidence type="ECO:0000256" key="1">
    <source>
        <dbReference type="SAM" id="SignalP"/>
    </source>
</evidence>
<dbReference type="InterPro" id="IPR016047">
    <property type="entry name" value="M23ase_b-sheet_dom"/>
</dbReference>
<comment type="caution">
    <text evidence="3">The sequence shown here is derived from an EMBL/GenBank/DDBJ whole genome shotgun (WGS) entry which is preliminary data.</text>
</comment>